<keyword evidence="10" id="KW-1185">Reference proteome</keyword>
<comment type="similarity">
    <text evidence="6">Belongs to the ABC-4 integral membrane protein family.</text>
</comment>
<dbReference type="Pfam" id="PF02687">
    <property type="entry name" value="FtsX"/>
    <property type="match status" value="1"/>
</dbReference>
<evidence type="ECO:0000256" key="6">
    <source>
        <dbReference type="ARBA" id="ARBA00038076"/>
    </source>
</evidence>
<feature type="transmembrane region" description="Helical" evidence="7">
    <location>
        <begin position="785"/>
        <end position="805"/>
    </location>
</feature>
<feature type="transmembrane region" description="Helical" evidence="7">
    <location>
        <begin position="40"/>
        <end position="64"/>
    </location>
</feature>
<feature type="transmembrane region" description="Helical" evidence="7">
    <location>
        <begin position="298"/>
        <end position="325"/>
    </location>
</feature>
<protein>
    <submittedName>
        <fullName evidence="9">FtsX-like permease family protein</fullName>
    </submittedName>
</protein>
<name>A0A937UVM3_9ACTN</name>
<dbReference type="EMBL" id="JAEACQ010000381">
    <property type="protein sequence ID" value="MBL7633375.1"/>
    <property type="molecule type" value="Genomic_DNA"/>
</dbReference>
<dbReference type="InterPro" id="IPR003838">
    <property type="entry name" value="ABC3_permease_C"/>
</dbReference>
<feature type="transmembrane region" description="Helical" evidence="7">
    <location>
        <begin position="741"/>
        <end position="765"/>
    </location>
</feature>
<accession>A0A937UVM3</accession>
<feature type="transmembrane region" description="Helical" evidence="7">
    <location>
        <begin position="698"/>
        <end position="720"/>
    </location>
</feature>
<evidence type="ECO:0000256" key="7">
    <source>
        <dbReference type="SAM" id="Phobius"/>
    </source>
</evidence>
<feature type="transmembrane region" description="Helical" evidence="7">
    <location>
        <begin position="394"/>
        <end position="415"/>
    </location>
</feature>
<evidence type="ECO:0000259" key="8">
    <source>
        <dbReference type="Pfam" id="PF02687"/>
    </source>
</evidence>
<dbReference type="GO" id="GO:0005886">
    <property type="term" value="C:plasma membrane"/>
    <property type="evidence" value="ECO:0007669"/>
    <property type="project" value="UniProtKB-SubCell"/>
</dbReference>
<dbReference type="GO" id="GO:0022857">
    <property type="term" value="F:transmembrane transporter activity"/>
    <property type="evidence" value="ECO:0007669"/>
    <property type="project" value="TreeGrafter"/>
</dbReference>
<dbReference type="Proteomes" id="UP000604475">
    <property type="component" value="Unassembled WGS sequence"/>
</dbReference>
<dbReference type="PANTHER" id="PTHR30572:SF4">
    <property type="entry name" value="ABC TRANSPORTER PERMEASE YTRF"/>
    <property type="match status" value="1"/>
</dbReference>
<comment type="subcellular location">
    <subcellularLocation>
        <location evidence="1">Cell membrane</location>
        <topology evidence="1">Multi-pass membrane protein</topology>
    </subcellularLocation>
</comment>
<feature type="transmembrane region" description="Helical" evidence="7">
    <location>
        <begin position="345"/>
        <end position="374"/>
    </location>
</feature>
<organism evidence="9 10">
    <name type="scientific">Frankia nepalensis</name>
    <dbReference type="NCBI Taxonomy" id="1836974"/>
    <lineage>
        <taxon>Bacteria</taxon>
        <taxon>Bacillati</taxon>
        <taxon>Actinomycetota</taxon>
        <taxon>Actinomycetes</taxon>
        <taxon>Frankiales</taxon>
        <taxon>Frankiaceae</taxon>
        <taxon>Frankia</taxon>
    </lineage>
</organism>
<sequence>MTIRTSEAATDGRTRVGGSPVARVWRPVWAWLRLDLRRRWLSLLMLALLVALATGTVMTAAAGARRGASALDRILAVTSPATVAAVPNEPGFDWEAVRRLPGVEAVGTILLTGSYAIEGHPEIEVLSPAMDDETMRTVERPAVLAGRLPDPARADEAVVSPRFVETTGLSVGDTVTALLPTPAATDAAALNEEPISYTGPRQPLTIVGVVRSGWWTREPQDSPGGLGTTFAFTETYRENLVGATGDAAIVNAMVRLSAGAAGIPAFQEALDRLATHPVETLNVVEDQRKFRETTTFEAAGLAAFALAAYLAAVVLLGQAVVRLVIGATADLGVLRTLGLTTRQATVAAAAGPVLATAAGLLAGAGAAVAVSPLFPLGSAALVEPEPGVDLDVSVILAVSGVTLLLVAVAATTTAFATSVGGVRPARPRGSAAARLAYRLGLPVPVLTGVRFALEPGRAGAAVRPALVGAVVGVLGVVGSLTFQAGVADAAANPARFGQTFAVVSIVGFNDRDFGPADDVVRAAAADPDVVAVNDTRVGVATVERRPVTVFSLDEVAGRPSSVQVLAGRLPATPGEIVLAPGVARRTGARVGDVLTVAGRDPADGTPMRLTGLAFVPQDPHTTYDEGGWVSASGYHALFDGGFKYHEVRVELRPGASTLAVRDRLNEAVGADDAFFVVGDELPLEAQDRFRGVAVLPRFLGAFLGVLAVGAVGHALFVGVRRRRHEVAVLRALGTTRWQARAIVLTQAAVIGAIGLAVGVPVGVLLGRALWRAVATSTPLIYVPPVAALALALAVPTAVLAVGLLASVPARRAARLHVPDVLRAE</sequence>
<dbReference type="PANTHER" id="PTHR30572">
    <property type="entry name" value="MEMBRANE COMPONENT OF TRANSPORTER-RELATED"/>
    <property type="match status" value="1"/>
</dbReference>
<feature type="domain" description="ABC3 transporter permease C-terminal" evidence="8">
    <location>
        <begin position="698"/>
        <end position="810"/>
    </location>
</feature>
<evidence type="ECO:0000256" key="4">
    <source>
        <dbReference type="ARBA" id="ARBA00022989"/>
    </source>
</evidence>
<dbReference type="InterPro" id="IPR050250">
    <property type="entry name" value="Macrolide_Exporter_MacB"/>
</dbReference>
<evidence type="ECO:0000313" key="9">
    <source>
        <dbReference type="EMBL" id="MBL7633375.1"/>
    </source>
</evidence>
<keyword evidence="5 7" id="KW-0472">Membrane</keyword>
<comment type="caution">
    <text evidence="9">The sequence shown here is derived from an EMBL/GenBank/DDBJ whole genome shotgun (WGS) entry which is preliminary data.</text>
</comment>
<dbReference type="AlphaFoldDB" id="A0A937UVM3"/>
<evidence type="ECO:0000256" key="2">
    <source>
        <dbReference type="ARBA" id="ARBA00022475"/>
    </source>
</evidence>
<evidence type="ECO:0000313" key="10">
    <source>
        <dbReference type="Proteomes" id="UP000604475"/>
    </source>
</evidence>
<reference evidence="9" key="1">
    <citation type="submission" date="2020-12" db="EMBL/GenBank/DDBJ databases">
        <title>Genomic characterization of non-nitrogen-fixing Frankia strains.</title>
        <authorList>
            <person name="Carlos-Shanley C."/>
            <person name="Guerra T."/>
            <person name="Hahn D."/>
        </authorList>
    </citation>
    <scope>NUCLEOTIDE SEQUENCE</scope>
    <source>
        <strain evidence="9">CN6</strain>
    </source>
</reference>
<keyword evidence="4 7" id="KW-1133">Transmembrane helix</keyword>
<proteinExistence type="inferred from homology"/>
<evidence type="ECO:0000256" key="1">
    <source>
        <dbReference type="ARBA" id="ARBA00004651"/>
    </source>
</evidence>
<evidence type="ECO:0000256" key="5">
    <source>
        <dbReference type="ARBA" id="ARBA00023136"/>
    </source>
</evidence>
<feature type="transmembrane region" description="Helical" evidence="7">
    <location>
        <begin position="465"/>
        <end position="486"/>
    </location>
</feature>
<keyword evidence="3 7" id="KW-0812">Transmembrane</keyword>
<evidence type="ECO:0000256" key="3">
    <source>
        <dbReference type="ARBA" id="ARBA00022692"/>
    </source>
</evidence>
<gene>
    <name evidence="9" type="ORF">I7412_40730</name>
</gene>
<keyword evidence="2" id="KW-1003">Cell membrane</keyword>